<keyword evidence="3" id="KW-1185">Reference proteome</keyword>
<protein>
    <submittedName>
        <fullName evidence="2">Uncharacterized protein</fullName>
    </submittedName>
</protein>
<dbReference type="AlphaFoldDB" id="A0AAV6HJ58"/>
<keyword evidence="1" id="KW-0812">Transmembrane</keyword>
<accession>A0AAV6HJ58</accession>
<name>A0AAV6HJ58_9TELE</name>
<dbReference type="EMBL" id="JADWDJ010000001">
    <property type="protein sequence ID" value="KAG5285966.1"/>
    <property type="molecule type" value="Genomic_DNA"/>
</dbReference>
<proteinExistence type="predicted"/>
<reference evidence="2 3" key="1">
    <citation type="submission" date="2020-10" db="EMBL/GenBank/DDBJ databases">
        <title>Chromosome-scale genome assembly of the Allis shad, Alosa alosa.</title>
        <authorList>
            <person name="Margot Z."/>
            <person name="Christophe K."/>
            <person name="Cabau C."/>
            <person name="Louis A."/>
            <person name="Berthelot C."/>
            <person name="Parey E."/>
            <person name="Roest Crollius H."/>
            <person name="Montfort J."/>
            <person name="Robinson-Rechavi M."/>
            <person name="Bucao C."/>
            <person name="Bouchez O."/>
            <person name="Gislard M."/>
            <person name="Lluch J."/>
            <person name="Milhes M."/>
            <person name="Lampietro C."/>
            <person name="Lopez Roques C."/>
            <person name="Donnadieu C."/>
            <person name="Braasch I."/>
            <person name="Desvignes T."/>
            <person name="Postlethwait J."/>
            <person name="Bobe J."/>
            <person name="Guiguen Y."/>
        </authorList>
    </citation>
    <scope>NUCLEOTIDE SEQUENCE [LARGE SCALE GENOMIC DNA]</scope>
    <source>
        <strain evidence="2">M-15738</strain>
        <tissue evidence="2">Blood</tissue>
    </source>
</reference>
<gene>
    <name evidence="2" type="ORF">AALO_G00009520</name>
</gene>
<keyword evidence="1" id="KW-0472">Membrane</keyword>
<evidence type="ECO:0000256" key="1">
    <source>
        <dbReference type="SAM" id="Phobius"/>
    </source>
</evidence>
<evidence type="ECO:0000313" key="3">
    <source>
        <dbReference type="Proteomes" id="UP000823561"/>
    </source>
</evidence>
<feature type="transmembrane region" description="Helical" evidence="1">
    <location>
        <begin position="446"/>
        <end position="466"/>
    </location>
</feature>
<dbReference type="Proteomes" id="UP000823561">
    <property type="component" value="Chromosome 1"/>
</dbReference>
<evidence type="ECO:0000313" key="2">
    <source>
        <dbReference type="EMBL" id="KAG5285966.1"/>
    </source>
</evidence>
<keyword evidence="1" id="KW-1133">Transmembrane helix</keyword>
<comment type="caution">
    <text evidence="2">The sequence shown here is derived from an EMBL/GenBank/DDBJ whole genome shotgun (WGS) entry which is preliminary data.</text>
</comment>
<sequence>MITVGKNVFSRVIFNIKINCIQNPNPRINISLYHRLPLNTSTIINISARHNITSTIFFNITVYDTISILIISNHNNTGFTISLYLCFLYTCSYISNICFRSHHIPRTINTKSHIISTNDNLYHRLLLNTSTIINISTHDNITSTISFNITVYDTISILIISNHNNTGFISLYLCLLYTCSYNLNISFRSHNIPNNLKTKCHINISNARNKCHNTDIHKCSMITVGKRVFSRVIFNIKINFIQNPNPRINISLYHRLPLNTSTIINISAHHNITSTISFNITVYDTISILIISNHNNTGFIISLHLCLPYTCSYISNICFRSHHIPRTINNKSHIIISNHNNTGFIISLYLCLPYTCSYISNICFRSHHIPRTINTKSHIISNHNNTGFISLYLCLLYTCSYNLNISFRSHNIPNNLNTKCYINISNARNKCHNTDIHKCNHNNTGFTISLCLCFLYTCSYISNICFRSHHIPRTINTKSHIIIRYTTNK</sequence>
<organism evidence="2 3">
    <name type="scientific">Alosa alosa</name>
    <name type="common">allis shad</name>
    <dbReference type="NCBI Taxonomy" id="278164"/>
    <lineage>
        <taxon>Eukaryota</taxon>
        <taxon>Metazoa</taxon>
        <taxon>Chordata</taxon>
        <taxon>Craniata</taxon>
        <taxon>Vertebrata</taxon>
        <taxon>Euteleostomi</taxon>
        <taxon>Actinopterygii</taxon>
        <taxon>Neopterygii</taxon>
        <taxon>Teleostei</taxon>
        <taxon>Clupei</taxon>
        <taxon>Clupeiformes</taxon>
        <taxon>Clupeoidei</taxon>
        <taxon>Clupeidae</taxon>
        <taxon>Alosa</taxon>
    </lineage>
</organism>